<feature type="modified residue" description="N6-(pyridoxal phosphate)lysine" evidence="7">
    <location>
        <position position="189"/>
    </location>
</feature>
<evidence type="ECO:0000313" key="12">
    <source>
        <dbReference type="Proteomes" id="UP000053947"/>
    </source>
</evidence>
<dbReference type="PIRSF" id="PIRSF000524">
    <property type="entry name" value="SPT"/>
    <property type="match status" value="1"/>
</dbReference>
<evidence type="ECO:0000313" key="11">
    <source>
        <dbReference type="EMBL" id="KTB48481.1"/>
    </source>
</evidence>
<organism evidence="11 12">
    <name type="scientific">Dehalogenimonas alkenigignens</name>
    <dbReference type="NCBI Taxonomy" id="1217799"/>
    <lineage>
        <taxon>Bacteria</taxon>
        <taxon>Bacillati</taxon>
        <taxon>Chloroflexota</taxon>
        <taxon>Dehalococcoidia</taxon>
        <taxon>Dehalococcoidales</taxon>
        <taxon>Dehalococcoidaceae</taxon>
        <taxon>Dehalogenimonas</taxon>
    </lineage>
</organism>
<dbReference type="AlphaFoldDB" id="A0A0W0GIW5"/>
<evidence type="ECO:0000256" key="4">
    <source>
        <dbReference type="ARBA" id="ARBA00022679"/>
    </source>
</evidence>
<comment type="similarity">
    <text evidence="2 8">Belongs to the class-V pyridoxal-phosphate-dependent aminotransferase family.</text>
</comment>
<dbReference type="InterPro" id="IPR024169">
    <property type="entry name" value="SP_NH2Trfase/AEP_transaminase"/>
</dbReference>
<evidence type="ECO:0000256" key="3">
    <source>
        <dbReference type="ARBA" id="ARBA00022576"/>
    </source>
</evidence>
<evidence type="ECO:0000256" key="8">
    <source>
        <dbReference type="RuleBase" id="RU004075"/>
    </source>
</evidence>
<dbReference type="InterPro" id="IPR015421">
    <property type="entry name" value="PyrdxlP-dep_Trfase_major"/>
</dbReference>
<dbReference type="InterPro" id="IPR015424">
    <property type="entry name" value="PyrdxlP-dep_Trfase"/>
</dbReference>
<comment type="caution">
    <text evidence="11">The sequence shown here is derived from an EMBL/GenBank/DDBJ whole genome shotgun (WGS) entry which is preliminary data.</text>
</comment>
<keyword evidence="4 11" id="KW-0808">Transferase</keyword>
<dbReference type="SUPFAM" id="SSF53383">
    <property type="entry name" value="PLP-dependent transferases"/>
    <property type="match status" value="1"/>
</dbReference>
<keyword evidence="5 7" id="KW-0663">Pyridoxal phosphate</keyword>
<dbReference type="InterPro" id="IPR000192">
    <property type="entry name" value="Aminotrans_V_dom"/>
</dbReference>
<dbReference type="PANTHER" id="PTHR21152">
    <property type="entry name" value="AMINOTRANSFERASE CLASS V"/>
    <property type="match status" value="1"/>
</dbReference>
<evidence type="ECO:0000256" key="5">
    <source>
        <dbReference type="ARBA" id="ARBA00022898"/>
    </source>
</evidence>
<evidence type="ECO:0000256" key="9">
    <source>
        <dbReference type="RuleBase" id="RU004504"/>
    </source>
</evidence>
<feature type="binding site" evidence="6">
    <location>
        <position position="333"/>
    </location>
    <ligand>
        <name>substrate</name>
    </ligand>
</feature>
<feature type="domain" description="Aminotransferase class V" evidence="10">
    <location>
        <begin position="9"/>
        <end position="324"/>
    </location>
</feature>
<dbReference type="STRING" id="1217799.DEALK_13270"/>
<comment type="cofactor">
    <cofactor evidence="1 7 9">
        <name>pyridoxal 5'-phosphate</name>
        <dbReference type="ChEBI" id="CHEBI:597326"/>
    </cofactor>
</comment>
<proteinExistence type="inferred from homology"/>
<reference evidence="11 12" key="1">
    <citation type="submission" date="2015-06" db="EMBL/GenBank/DDBJ databases">
        <title>Genome sequence of the organohalide-respiring Dehalogenimonas alkenigignens type strain (IP3-3T).</title>
        <authorList>
            <person name="Key T.A."/>
            <person name="Richmond D.P."/>
            <person name="Bowman K.S."/>
            <person name="Cho Y.-J."/>
            <person name="Chun J."/>
            <person name="da Costa M.S."/>
            <person name="Rainey F.A."/>
            <person name="Moe W.M."/>
        </authorList>
    </citation>
    <scope>NUCLEOTIDE SEQUENCE [LARGE SCALE GENOMIC DNA]</scope>
    <source>
        <strain evidence="11 12">IP3-3</strain>
    </source>
</reference>
<name>A0A0W0GIW5_9CHLR</name>
<dbReference type="InterPro" id="IPR015422">
    <property type="entry name" value="PyrdxlP-dep_Trfase_small"/>
</dbReference>
<dbReference type="RefSeq" id="WP_058439459.1">
    <property type="nucleotide sequence ID" value="NZ_KQ758903.1"/>
</dbReference>
<dbReference type="Gene3D" id="3.40.640.10">
    <property type="entry name" value="Type I PLP-dependent aspartate aminotransferase-like (Major domain)"/>
    <property type="match status" value="1"/>
</dbReference>
<evidence type="ECO:0000256" key="1">
    <source>
        <dbReference type="ARBA" id="ARBA00001933"/>
    </source>
</evidence>
<dbReference type="OrthoDB" id="389074at2"/>
<gene>
    <name evidence="11" type="ORF">DEALK_13270</name>
</gene>
<dbReference type="GO" id="GO:0008453">
    <property type="term" value="F:alanine-glyoxylate transaminase activity"/>
    <property type="evidence" value="ECO:0007669"/>
    <property type="project" value="TreeGrafter"/>
</dbReference>
<dbReference type="PANTHER" id="PTHR21152:SF40">
    <property type="entry name" value="ALANINE--GLYOXYLATE AMINOTRANSFERASE"/>
    <property type="match status" value="1"/>
</dbReference>
<dbReference type="GO" id="GO:0019265">
    <property type="term" value="P:glycine biosynthetic process, by transamination of glyoxylate"/>
    <property type="evidence" value="ECO:0007669"/>
    <property type="project" value="TreeGrafter"/>
</dbReference>
<dbReference type="Proteomes" id="UP000053947">
    <property type="component" value="Unassembled WGS sequence"/>
</dbReference>
<evidence type="ECO:0000259" key="10">
    <source>
        <dbReference type="Pfam" id="PF00266"/>
    </source>
</evidence>
<dbReference type="EMBL" id="LFDV01000002">
    <property type="protein sequence ID" value="KTB48481.1"/>
    <property type="molecule type" value="Genomic_DNA"/>
</dbReference>
<dbReference type="GO" id="GO:0004760">
    <property type="term" value="F:L-serine-pyruvate transaminase activity"/>
    <property type="evidence" value="ECO:0007669"/>
    <property type="project" value="TreeGrafter"/>
</dbReference>
<dbReference type="Pfam" id="PF00266">
    <property type="entry name" value="Aminotran_5"/>
    <property type="match status" value="1"/>
</dbReference>
<dbReference type="PROSITE" id="PS00595">
    <property type="entry name" value="AA_TRANSFER_CLASS_5"/>
    <property type="match status" value="1"/>
</dbReference>
<keyword evidence="12" id="KW-1185">Reference proteome</keyword>
<keyword evidence="3 11" id="KW-0032">Aminotransferase</keyword>
<dbReference type="Gene3D" id="3.90.1150.10">
    <property type="entry name" value="Aspartate Aminotransferase, domain 1"/>
    <property type="match status" value="1"/>
</dbReference>
<dbReference type="PATRIC" id="fig|1217799.6.peg.1373"/>
<dbReference type="FunFam" id="3.40.640.10:FF:000027">
    <property type="entry name" value="Serine--pyruvate aminotransferase, mitochondrial"/>
    <property type="match status" value="1"/>
</dbReference>
<evidence type="ECO:0000256" key="7">
    <source>
        <dbReference type="PIRSR" id="PIRSR000524-50"/>
    </source>
</evidence>
<dbReference type="InterPro" id="IPR020578">
    <property type="entry name" value="Aminotrans_V_PyrdxlP_BS"/>
</dbReference>
<evidence type="ECO:0000256" key="6">
    <source>
        <dbReference type="PIRSR" id="PIRSR000524-1"/>
    </source>
</evidence>
<evidence type="ECO:0000256" key="2">
    <source>
        <dbReference type="ARBA" id="ARBA00009236"/>
    </source>
</evidence>
<sequence>MVQNLRIPGPTPCPPEVLAAMGRQMINHRGGEFAEIIKDVTAKMKQVFQTKNDLMLLTGSGTAGLEAAVVNMLSPGDTVLGVAIGVFGERFAKIAQTFGATVIPLNFQHGKAADPALIKKALDENPQIKAVLVTHNETSTGVTNDLAIISKVVKSAGKLLLVDCISSLGSVNVPVDEWGIDVAISGSQKGWMVPPGMAMVAVSEAGWQAYAQAKMPRFYWDLAKAKAGLEKGQTPWTPNVSVVFAFQVALDMMLKEGIDTIFARHQRIGRFTREGIKALGLTLLADEKHASNTVTSVVADRGLDAKKLNKIMKDEFNIVLAGGQGPLEGKIFRVGHLGMVNEKDIQVVFDALKVALPKAGFVG</sequence>
<accession>A0A0W0GIW5</accession>
<protein>
    <submittedName>
        <fullName evidence="11">L-aspartate aminotransferase apoenzyme/phosphoserine aminotransferase apoenzyme</fullName>
    </submittedName>
</protein>